<comment type="caution">
    <text evidence="1">The sequence shown here is derived from an EMBL/GenBank/DDBJ whole genome shotgun (WGS) entry which is preliminary data.</text>
</comment>
<reference evidence="1" key="2">
    <citation type="submission" date="2023-06" db="EMBL/GenBank/DDBJ databases">
        <authorList>
            <consortium name="Lawrence Berkeley National Laboratory"/>
            <person name="Mondo S.J."/>
            <person name="Hensen N."/>
            <person name="Bonometti L."/>
            <person name="Westerberg I."/>
            <person name="Brannstrom I.O."/>
            <person name="Guillou S."/>
            <person name="Cros-Aarteil S."/>
            <person name="Calhoun S."/>
            <person name="Haridas S."/>
            <person name="Kuo A."/>
            <person name="Pangilinan J."/>
            <person name="Riley R."/>
            <person name="Labutti K."/>
            <person name="Andreopoulos B."/>
            <person name="Lipzen A."/>
            <person name="Chen C."/>
            <person name="Yanf M."/>
            <person name="Daum C."/>
            <person name="Ng V."/>
            <person name="Clum A."/>
            <person name="Steindorff A."/>
            <person name="Ohm R."/>
            <person name="Martin F."/>
            <person name="Silar P."/>
            <person name="Natvig D."/>
            <person name="Lalanne C."/>
            <person name="Gautier V."/>
            <person name="Ament-Velasquez S.L."/>
            <person name="Kruys A."/>
            <person name="Hutchinson M.I."/>
            <person name="Powell A.J."/>
            <person name="Barry K."/>
            <person name="Miller A.N."/>
            <person name="Grigoriev I.V."/>
            <person name="Debuchy R."/>
            <person name="Gladieux P."/>
            <person name="Thoren M.H."/>
            <person name="Johannesson H."/>
        </authorList>
    </citation>
    <scope>NUCLEOTIDE SEQUENCE</scope>
    <source>
        <strain evidence="1">CBS 626.80</strain>
    </source>
</reference>
<keyword evidence="2" id="KW-1185">Reference proteome</keyword>
<organism evidence="1 2">
    <name type="scientific">Pseudoneurospora amorphoporcata</name>
    <dbReference type="NCBI Taxonomy" id="241081"/>
    <lineage>
        <taxon>Eukaryota</taxon>
        <taxon>Fungi</taxon>
        <taxon>Dikarya</taxon>
        <taxon>Ascomycota</taxon>
        <taxon>Pezizomycotina</taxon>
        <taxon>Sordariomycetes</taxon>
        <taxon>Sordariomycetidae</taxon>
        <taxon>Sordariales</taxon>
        <taxon>Sordariaceae</taxon>
        <taxon>Pseudoneurospora</taxon>
    </lineage>
</organism>
<dbReference type="EMBL" id="MU859251">
    <property type="protein sequence ID" value="KAK3948666.1"/>
    <property type="molecule type" value="Genomic_DNA"/>
</dbReference>
<proteinExistence type="predicted"/>
<sequence length="166" mass="17988">MVIIWTSTVEIEDDAKYPSQYDSTRCSPVTLHRDRQRTCAVPGTIQTSYRLLPSIVLRRGSTEHCVQTTHVIATREAGHSSPSCPRPLLGLSHATTGTDATIIPTTRCALPLVGQQPAVSRQNESQLSSRLTMSFLTKANSGISDVDKRDPFDAAPLAAMIAGARE</sequence>
<reference evidence="1" key="1">
    <citation type="journal article" date="2023" name="Mol. Phylogenet. Evol.">
        <title>Genome-scale phylogeny and comparative genomics of the fungal order Sordariales.</title>
        <authorList>
            <person name="Hensen N."/>
            <person name="Bonometti L."/>
            <person name="Westerberg I."/>
            <person name="Brannstrom I.O."/>
            <person name="Guillou S."/>
            <person name="Cros-Aarteil S."/>
            <person name="Calhoun S."/>
            <person name="Haridas S."/>
            <person name="Kuo A."/>
            <person name="Mondo S."/>
            <person name="Pangilinan J."/>
            <person name="Riley R."/>
            <person name="LaButti K."/>
            <person name="Andreopoulos B."/>
            <person name="Lipzen A."/>
            <person name="Chen C."/>
            <person name="Yan M."/>
            <person name="Daum C."/>
            <person name="Ng V."/>
            <person name="Clum A."/>
            <person name="Steindorff A."/>
            <person name="Ohm R.A."/>
            <person name="Martin F."/>
            <person name="Silar P."/>
            <person name="Natvig D.O."/>
            <person name="Lalanne C."/>
            <person name="Gautier V."/>
            <person name="Ament-Velasquez S.L."/>
            <person name="Kruys A."/>
            <person name="Hutchinson M.I."/>
            <person name="Powell A.J."/>
            <person name="Barry K."/>
            <person name="Miller A.N."/>
            <person name="Grigoriev I.V."/>
            <person name="Debuchy R."/>
            <person name="Gladieux P."/>
            <person name="Hiltunen Thoren M."/>
            <person name="Johannesson H."/>
        </authorList>
    </citation>
    <scope>NUCLEOTIDE SEQUENCE</scope>
    <source>
        <strain evidence="1">CBS 626.80</strain>
    </source>
</reference>
<dbReference type="Proteomes" id="UP001303222">
    <property type="component" value="Unassembled WGS sequence"/>
</dbReference>
<name>A0AAN6SD73_9PEZI</name>
<gene>
    <name evidence="1" type="ORF">QBC32DRAFT_373375</name>
</gene>
<evidence type="ECO:0000313" key="2">
    <source>
        <dbReference type="Proteomes" id="UP001303222"/>
    </source>
</evidence>
<accession>A0AAN6SD73</accession>
<dbReference type="AlphaFoldDB" id="A0AAN6SD73"/>
<evidence type="ECO:0000313" key="1">
    <source>
        <dbReference type="EMBL" id="KAK3948666.1"/>
    </source>
</evidence>
<protein>
    <submittedName>
        <fullName evidence="1">Uncharacterized protein</fullName>
    </submittedName>
</protein>